<dbReference type="Pfam" id="PF00107">
    <property type="entry name" value="ADH_zinc_N"/>
    <property type="match status" value="1"/>
</dbReference>
<keyword evidence="4" id="KW-0963">Cytoplasm</keyword>
<evidence type="ECO:0000256" key="2">
    <source>
        <dbReference type="ARBA" id="ARBA00010371"/>
    </source>
</evidence>
<dbReference type="InterPro" id="IPR013154">
    <property type="entry name" value="ADH-like_N"/>
</dbReference>
<dbReference type="PANTHER" id="PTHR44154:SF1">
    <property type="entry name" value="QUINONE OXIDOREDUCTASE"/>
    <property type="match status" value="1"/>
</dbReference>
<dbReference type="CDD" id="cd08253">
    <property type="entry name" value="zeta_crystallin"/>
    <property type="match status" value="1"/>
</dbReference>
<name>A0A482X615_LAOST</name>
<comment type="subunit">
    <text evidence="3">Homotetramer.</text>
</comment>
<accession>A0A482X615</accession>
<feature type="domain" description="Enoyl reductase (ER)" evidence="8">
    <location>
        <begin position="55"/>
        <end position="368"/>
    </location>
</feature>
<dbReference type="InterPro" id="IPR051603">
    <property type="entry name" value="Zinc-ADH_QOR/CCCR"/>
</dbReference>
<reference evidence="9 10" key="1">
    <citation type="journal article" date="2017" name="Gigascience">
        <title>Genome sequence of the small brown planthopper, Laodelphax striatellus.</title>
        <authorList>
            <person name="Zhu J."/>
            <person name="Jiang F."/>
            <person name="Wang X."/>
            <person name="Yang P."/>
            <person name="Bao Y."/>
            <person name="Zhao W."/>
            <person name="Wang W."/>
            <person name="Lu H."/>
            <person name="Wang Q."/>
            <person name="Cui N."/>
            <person name="Li J."/>
            <person name="Chen X."/>
            <person name="Luo L."/>
            <person name="Yu J."/>
            <person name="Kang L."/>
            <person name="Cui F."/>
        </authorList>
    </citation>
    <scope>NUCLEOTIDE SEQUENCE [LARGE SCALE GENOMIC DNA]</scope>
    <source>
        <strain evidence="9">Lst14</strain>
    </source>
</reference>
<dbReference type="InterPro" id="IPR011032">
    <property type="entry name" value="GroES-like_sf"/>
</dbReference>
<protein>
    <recommendedName>
        <fullName evidence="8">Enoyl reductase (ER) domain-containing protein</fullName>
    </recommendedName>
</protein>
<evidence type="ECO:0000256" key="3">
    <source>
        <dbReference type="ARBA" id="ARBA00011881"/>
    </source>
</evidence>
<dbReference type="GO" id="GO:0003960">
    <property type="term" value="F:quinone reductase (NADPH) activity"/>
    <property type="evidence" value="ECO:0007669"/>
    <property type="project" value="TreeGrafter"/>
</dbReference>
<evidence type="ECO:0000256" key="4">
    <source>
        <dbReference type="ARBA" id="ARBA00022490"/>
    </source>
</evidence>
<dbReference type="PANTHER" id="PTHR44154">
    <property type="entry name" value="QUINONE OXIDOREDUCTASE"/>
    <property type="match status" value="1"/>
</dbReference>
<dbReference type="STRING" id="195883.A0A482X615"/>
<dbReference type="EMBL" id="QKKF02017590">
    <property type="protein sequence ID" value="RZF40850.1"/>
    <property type="molecule type" value="Genomic_DNA"/>
</dbReference>
<evidence type="ECO:0000259" key="8">
    <source>
        <dbReference type="SMART" id="SM00829"/>
    </source>
</evidence>
<keyword evidence="7" id="KW-0007">Acetylation</keyword>
<sequence length="391" mass="43068">MVKALSRTLFLLQRVRYSFESGKLLRPCRGLAQGHYFSNCSLPETMKAIMIRDFGNEDVLNVSTVPRKTNTPEEILIRVEAAGINPVDTYLREGFFAQLPPLPLILGKEVAGTVAAIGSNVTHNPYNLKVGDRVYCMLPNNGGYAQYVASIPENVIPLPDKLTYSQGACLYVTYYTAYRALILRAKMKRNETVLIHGASGGVGTAAIQLAKHYGAFVAATAGSDAGIELCKSLGADYTINHRRDDHLQVAKRELGDRGFDIIFENVAHVFLGEDGHVLAPEGRIAIVGCKGSIEIAPRTLMVSEGAMIGVSLFLMTPENMDEGTRVILQGIEDGWIKPVIEKEYTIHEARQAHHDMQKKAGKLGKLVFKVDHDSSCRTRTLIKQRRLAEDL</sequence>
<evidence type="ECO:0000256" key="1">
    <source>
        <dbReference type="ARBA" id="ARBA00004496"/>
    </source>
</evidence>
<comment type="caution">
    <text evidence="9">The sequence shown here is derived from an EMBL/GenBank/DDBJ whole genome shotgun (WGS) entry which is preliminary data.</text>
</comment>
<evidence type="ECO:0000313" key="9">
    <source>
        <dbReference type="EMBL" id="RZF40850.1"/>
    </source>
</evidence>
<comment type="subcellular location">
    <subcellularLocation>
        <location evidence="1">Cytoplasm</location>
    </subcellularLocation>
</comment>
<evidence type="ECO:0000256" key="7">
    <source>
        <dbReference type="ARBA" id="ARBA00022990"/>
    </source>
</evidence>
<dbReference type="SUPFAM" id="SSF51735">
    <property type="entry name" value="NAD(P)-binding Rossmann-fold domains"/>
    <property type="match status" value="1"/>
</dbReference>
<keyword evidence="10" id="KW-1185">Reference proteome</keyword>
<dbReference type="GO" id="GO:0005829">
    <property type="term" value="C:cytosol"/>
    <property type="evidence" value="ECO:0007669"/>
    <property type="project" value="TreeGrafter"/>
</dbReference>
<dbReference type="GO" id="GO:0003730">
    <property type="term" value="F:mRNA 3'-UTR binding"/>
    <property type="evidence" value="ECO:0007669"/>
    <property type="project" value="TreeGrafter"/>
</dbReference>
<keyword evidence="6" id="KW-0694">RNA-binding</keyword>
<dbReference type="FunFam" id="3.40.50.720:FF:000244">
    <property type="entry name" value="quinone oxidoreductase"/>
    <property type="match status" value="1"/>
</dbReference>
<dbReference type="InterPro" id="IPR036291">
    <property type="entry name" value="NAD(P)-bd_dom_sf"/>
</dbReference>
<dbReference type="SMR" id="A0A482X615"/>
<evidence type="ECO:0000313" key="10">
    <source>
        <dbReference type="Proteomes" id="UP000291343"/>
    </source>
</evidence>
<dbReference type="OrthoDB" id="203908at2759"/>
<dbReference type="Proteomes" id="UP000291343">
    <property type="component" value="Unassembled WGS sequence"/>
</dbReference>
<dbReference type="SMART" id="SM00829">
    <property type="entry name" value="PKS_ER"/>
    <property type="match status" value="1"/>
</dbReference>
<dbReference type="Pfam" id="PF08240">
    <property type="entry name" value="ADH_N"/>
    <property type="match status" value="1"/>
</dbReference>
<dbReference type="GO" id="GO:0008270">
    <property type="term" value="F:zinc ion binding"/>
    <property type="evidence" value="ECO:0007669"/>
    <property type="project" value="InterPro"/>
</dbReference>
<dbReference type="Gene3D" id="3.90.180.10">
    <property type="entry name" value="Medium-chain alcohol dehydrogenases, catalytic domain"/>
    <property type="match status" value="1"/>
</dbReference>
<dbReference type="PROSITE" id="PS01162">
    <property type="entry name" value="QOR_ZETA_CRYSTAL"/>
    <property type="match status" value="1"/>
</dbReference>
<evidence type="ECO:0000256" key="5">
    <source>
        <dbReference type="ARBA" id="ARBA00022857"/>
    </source>
</evidence>
<dbReference type="InterPro" id="IPR013149">
    <property type="entry name" value="ADH-like_C"/>
</dbReference>
<dbReference type="SUPFAM" id="SSF50129">
    <property type="entry name" value="GroES-like"/>
    <property type="match status" value="1"/>
</dbReference>
<dbReference type="Gene3D" id="3.40.50.720">
    <property type="entry name" value="NAD(P)-binding Rossmann-like Domain"/>
    <property type="match status" value="1"/>
</dbReference>
<dbReference type="GO" id="GO:0070402">
    <property type="term" value="F:NADPH binding"/>
    <property type="evidence" value="ECO:0007669"/>
    <property type="project" value="TreeGrafter"/>
</dbReference>
<gene>
    <name evidence="9" type="ORF">LSTR_LSTR003360</name>
</gene>
<evidence type="ECO:0000256" key="6">
    <source>
        <dbReference type="ARBA" id="ARBA00022884"/>
    </source>
</evidence>
<dbReference type="InterPro" id="IPR020843">
    <property type="entry name" value="ER"/>
</dbReference>
<dbReference type="InterPro" id="IPR002364">
    <property type="entry name" value="Quin_OxRdtase/zeta-crystal_CS"/>
</dbReference>
<proteinExistence type="inferred from homology"/>
<comment type="similarity">
    <text evidence="2">Belongs to the zinc-containing alcohol dehydrogenase family. Quinone oxidoreductase subfamily.</text>
</comment>
<dbReference type="AlphaFoldDB" id="A0A482X615"/>
<keyword evidence="5" id="KW-0521">NADP</keyword>
<dbReference type="InParanoid" id="A0A482X615"/>
<organism evidence="9 10">
    <name type="scientific">Laodelphax striatellus</name>
    <name type="common">Small brown planthopper</name>
    <name type="synonym">Delphax striatella</name>
    <dbReference type="NCBI Taxonomy" id="195883"/>
    <lineage>
        <taxon>Eukaryota</taxon>
        <taxon>Metazoa</taxon>
        <taxon>Ecdysozoa</taxon>
        <taxon>Arthropoda</taxon>
        <taxon>Hexapoda</taxon>
        <taxon>Insecta</taxon>
        <taxon>Pterygota</taxon>
        <taxon>Neoptera</taxon>
        <taxon>Paraneoptera</taxon>
        <taxon>Hemiptera</taxon>
        <taxon>Auchenorrhyncha</taxon>
        <taxon>Fulgoroidea</taxon>
        <taxon>Delphacidae</taxon>
        <taxon>Criomorphinae</taxon>
        <taxon>Laodelphax</taxon>
    </lineage>
</organism>